<name>A0AAE3NMS8_9RHOB</name>
<evidence type="ECO:0000313" key="4">
    <source>
        <dbReference type="Proteomes" id="UP001220964"/>
    </source>
</evidence>
<dbReference type="RefSeq" id="WP_275565299.1">
    <property type="nucleotide sequence ID" value="NZ_JARGYC010000001.1"/>
</dbReference>
<protein>
    <submittedName>
        <fullName evidence="3">Tetratricopeptide repeat protein</fullName>
    </submittedName>
</protein>
<keyword evidence="1" id="KW-0677">Repeat</keyword>
<evidence type="ECO:0000313" key="3">
    <source>
        <dbReference type="EMBL" id="MDF0599149.1"/>
    </source>
</evidence>
<gene>
    <name evidence="3" type="ORF">P1J78_00255</name>
</gene>
<comment type="caution">
    <text evidence="3">The sequence shown here is derived from an EMBL/GenBank/DDBJ whole genome shotgun (WGS) entry which is preliminary data.</text>
</comment>
<dbReference type="InterPro" id="IPR011990">
    <property type="entry name" value="TPR-like_helical_dom_sf"/>
</dbReference>
<keyword evidence="4" id="KW-1185">Reference proteome</keyword>
<evidence type="ECO:0000256" key="2">
    <source>
        <dbReference type="ARBA" id="ARBA00022803"/>
    </source>
</evidence>
<organism evidence="3 4">
    <name type="scientific">Psychromarinibacter sediminicola</name>
    <dbReference type="NCBI Taxonomy" id="3033385"/>
    <lineage>
        <taxon>Bacteria</taxon>
        <taxon>Pseudomonadati</taxon>
        <taxon>Pseudomonadota</taxon>
        <taxon>Alphaproteobacteria</taxon>
        <taxon>Rhodobacterales</taxon>
        <taxon>Paracoccaceae</taxon>
        <taxon>Psychromarinibacter</taxon>
    </lineage>
</organism>
<dbReference type="EMBL" id="JARGYC010000001">
    <property type="protein sequence ID" value="MDF0599149.1"/>
    <property type="molecule type" value="Genomic_DNA"/>
</dbReference>
<dbReference type="InterPro" id="IPR019734">
    <property type="entry name" value="TPR_rpt"/>
</dbReference>
<dbReference type="PANTHER" id="PTHR45641:SF19">
    <property type="entry name" value="NEPHROCYSTIN-3"/>
    <property type="match status" value="1"/>
</dbReference>
<dbReference type="Pfam" id="PF13424">
    <property type="entry name" value="TPR_12"/>
    <property type="match status" value="3"/>
</dbReference>
<proteinExistence type="predicted"/>
<evidence type="ECO:0000256" key="1">
    <source>
        <dbReference type="ARBA" id="ARBA00022737"/>
    </source>
</evidence>
<dbReference type="PANTHER" id="PTHR45641">
    <property type="entry name" value="TETRATRICOPEPTIDE REPEAT PROTEIN (AFU_ORTHOLOGUE AFUA_6G03870)"/>
    <property type="match status" value="1"/>
</dbReference>
<dbReference type="SUPFAM" id="SSF48452">
    <property type="entry name" value="TPR-like"/>
    <property type="match status" value="2"/>
</dbReference>
<accession>A0AAE3NMS8</accession>
<reference evidence="3" key="1">
    <citation type="submission" date="2023-03" db="EMBL/GenBank/DDBJ databases">
        <title>Multiphase analysis and comparison of six strains from genera Psychromarinibacter, Lutimaribacter, and Maritimibacter, including a novel species: Psychromarinibacter sediminicola sp. nov.</title>
        <authorList>
            <person name="Wang Y.-H."/>
            <person name="Ye M.-Q."/>
            <person name="Du Z.-J."/>
        </authorList>
    </citation>
    <scope>NUCLEOTIDE SEQUENCE</scope>
    <source>
        <strain evidence="3">C21-152</strain>
    </source>
</reference>
<keyword evidence="2" id="KW-0802">TPR repeat</keyword>
<dbReference type="Proteomes" id="UP001220964">
    <property type="component" value="Unassembled WGS sequence"/>
</dbReference>
<dbReference type="Gene3D" id="1.25.40.10">
    <property type="entry name" value="Tetratricopeptide repeat domain"/>
    <property type="match status" value="2"/>
</dbReference>
<dbReference type="AlphaFoldDB" id="A0AAE3NMS8"/>
<dbReference type="SMART" id="SM00028">
    <property type="entry name" value="TPR"/>
    <property type="match status" value="5"/>
</dbReference>
<sequence>MLDDFLAGAPDGVGPTLAALACAESLTDDVARAIYKTVPVPGLDAEQFLSAFKYSGLTEPRNSEWNLNHELRDELVRSDFLPSDEKHSVHRYLAELGEKADFRETAGRTVPTYLFSEAGLAYHLAGAGKTEAALEHYSRASLGPFNGAQWLGAKLVEEQEETGVIPKGQIESTFLRAWVMLRQGRKKEAMPLFARIAETDEPKREVAISLHLLGNDRPPRRSEQAEAELRRSIEIGESTGDRLGVAQVLHSLANLLQKQDRRWDEAEKAYRESIEIGESVGNRFHVAQTLHSLANLLSKQDGRWDEAEKAYRESIEIDGSLGNRFGVAQALHSLANLLSKQDGRLDEAEKAYRESIEIDGSLGNRFGVAQALHSLANLLSKQDGRLDEAEKAYRESIEIGESIDRPHHVAQTLHSLANLLSQREGRLDDAVSTYENSISILEKLRDDNGVAQTLRSYALAIEGRSPQEALDLLARSLEINERRGNRRFVDLVRRTIQQVRERSGL</sequence>